<dbReference type="SUPFAM" id="SSF52980">
    <property type="entry name" value="Restriction endonuclease-like"/>
    <property type="match status" value="1"/>
</dbReference>
<dbReference type="PANTHER" id="PTHR35400">
    <property type="entry name" value="SLR1083 PROTEIN"/>
    <property type="match status" value="1"/>
</dbReference>
<evidence type="ECO:0000313" key="2">
    <source>
        <dbReference type="EMBL" id="CAA9355010.1"/>
    </source>
</evidence>
<dbReference type="Gene3D" id="3.90.1570.10">
    <property type="entry name" value="tt1808, chain A"/>
    <property type="match status" value="1"/>
</dbReference>
<dbReference type="AlphaFoldDB" id="A0A6J4MAU4"/>
<feature type="domain" description="Putative restriction endonuclease" evidence="1">
    <location>
        <begin position="14"/>
        <end position="169"/>
    </location>
</feature>
<dbReference type="InterPro" id="IPR008538">
    <property type="entry name" value="Uma2"/>
</dbReference>
<organism evidence="2">
    <name type="scientific">uncultured Frankineae bacterium</name>
    <dbReference type="NCBI Taxonomy" id="437475"/>
    <lineage>
        <taxon>Bacteria</taxon>
        <taxon>Bacillati</taxon>
        <taxon>Actinomycetota</taxon>
        <taxon>Actinomycetes</taxon>
        <taxon>Frankiales</taxon>
        <taxon>environmental samples</taxon>
    </lineage>
</organism>
<dbReference type="Pfam" id="PF05685">
    <property type="entry name" value="Uma2"/>
    <property type="match status" value="1"/>
</dbReference>
<dbReference type="InterPro" id="IPR011335">
    <property type="entry name" value="Restrct_endonuc-II-like"/>
</dbReference>
<proteinExistence type="predicted"/>
<gene>
    <name evidence="2" type="ORF">AVDCRST_MAG07-3309</name>
</gene>
<dbReference type="EMBL" id="CADCUB010000157">
    <property type="protein sequence ID" value="CAA9355010.1"/>
    <property type="molecule type" value="Genomic_DNA"/>
</dbReference>
<name>A0A6J4MAU4_9ACTN</name>
<sequence>MSVMPRDHEWTVADLAQTPDDGLRYELVDGVLLVSPAPTNRHQIAVGELHLLLRAACPPTARVMLAPTDYQPTDRRSLQPDLLVARRADVGDDPISAPLLLAVEVLSPSTRSVDLLLKHGVYAESGVASYWVVDPAVPSVRAWRLVDGEYVDVGAAEGEQVLRLDEPFPVRVVPQDLLDL</sequence>
<protein>
    <recommendedName>
        <fullName evidence="1">Putative restriction endonuclease domain-containing protein</fullName>
    </recommendedName>
</protein>
<dbReference type="InterPro" id="IPR012296">
    <property type="entry name" value="Nuclease_put_TT1808"/>
</dbReference>
<accession>A0A6J4MAU4</accession>
<dbReference type="CDD" id="cd06260">
    <property type="entry name" value="DUF820-like"/>
    <property type="match status" value="1"/>
</dbReference>
<reference evidence="2" key="1">
    <citation type="submission" date="2020-02" db="EMBL/GenBank/DDBJ databases">
        <authorList>
            <person name="Meier V. D."/>
        </authorList>
    </citation>
    <scope>NUCLEOTIDE SEQUENCE</scope>
    <source>
        <strain evidence="2">AVDCRST_MAG07</strain>
    </source>
</reference>
<dbReference type="PANTHER" id="PTHR35400:SF3">
    <property type="entry name" value="SLL1072 PROTEIN"/>
    <property type="match status" value="1"/>
</dbReference>
<evidence type="ECO:0000259" key="1">
    <source>
        <dbReference type="Pfam" id="PF05685"/>
    </source>
</evidence>